<dbReference type="Pfam" id="PF00583">
    <property type="entry name" value="Acetyltransf_1"/>
    <property type="match status" value="1"/>
</dbReference>
<gene>
    <name evidence="2" type="ORF">GCM10010371_57160</name>
</gene>
<organism evidence="2 3">
    <name type="scientific">Streptomyces subrutilus</name>
    <dbReference type="NCBI Taxonomy" id="36818"/>
    <lineage>
        <taxon>Bacteria</taxon>
        <taxon>Bacillati</taxon>
        <taxon>Actinomycetota</taxon>
        <taxon>Actinomycetes</taxon>
        <taxon>Kitasatosporales</taxon>
        <taxon>Streptomycetaceae</taxon>
        <taxon>Streptomyces</taxon>
    </lineage>
</organism>
<protein>
    <recommendedName>
        <fullName evidence="1">N-acetyltransferase domain-containing protein</fullName>
    </recommendedName>
</protein>
<dbReference type="CDD" id="cd04301">
    <property type="entry name" value="NAT_SF"/>
    <property type="match status" value="1"/>
</dbReference>
<sequence length="180" mass="20078">MLVRAEEADLPRLLRFRTDASAWLSKLGTDQWAKPFPASHILASIRRGEVYLAKEHLEKDAAATITLDREADPVVWTSAEAAENAMYVHKLAVDRAYAGTGLGTQLLDWAGHEAARQGARWLRLDAWTTNSKLQAYYVARGFTHIRTNTDALVVSGWAAQRPSRHADHGLDIRHLEQPNG</sequence>
<evidence type="ECO:0000313" key="2">
    <source>
        <dbReference type="EMBL" id="GGZ89845.1"/>
    </source>
</evidence>
<dbReference type="GO" id="GO:0016747">
    <property type="term" value="F:acyltransferase activity, transferring groups other than amino-acyl groups"/>
    <property type="evidence" value="ECO:0007669"/>
    <property type="project" value="InterPro"/>
</dbReference>
<evidence type="ECO:0000313" key="3">
    <source>
        <dbReference type="Proteomes" id="UP000634660"/>
    </source>
</evidence>
<dbReference type="Proteomes" id="UP000634660">
    <property type="component" value="Unassembled WGS sequence"/>
</dbReference>
<dbReference type="EMBL" id="BMVX01000028">
    <property type="protein sequence ID" value="GGZ89845.1"/>
    <property type="molecule type" value="Genomic_DNA"/>
</dbReference>
<evidence type="ECO:0000259" key="1">
    <source>
        <dbReference type="PROSITE" id="PS51186"/>
    </source>
</evidence>
<reference evidence="2" key="1">
    <citation type="journal article" date="2014" name="Int. J. Syst. Evol. Microbiol.">
        <title>Complete genome sequence of Corynebacterium casei LMG S-19264T (=DSM 44701T), isolated from a smear-ripened cheese.</title>
        <authorList>
            <consortium name="US DOE Joint Genome Institute (JGI-PGF)"/>
            <person name="Walter F."/>
            <person name="Albersmeier A."/>
            <person name="Kalinowski J."/>
            <person name="Ruckert C."/>
        </authorList>
    </citation>
    <scope>NUCLEOTIDE SEQUENCE</scope>
    <source>
        <strain evidence="2">JCM 4834</strain>
    </source>
</reference>
<dbReference type="RefSeq" id="WP_306419951.1">
    <property type="nucleotide sequence ID" value="NZ_BMVX01000028.1"/>
</dbReference>
<reference evidence="2" key="2">
    <citation type="submission" date="2020-09" db="EMBL/GenBank/DDBJ databases">
        <authorList>
            <person name="Sun Q."/>
            <person name="Ohkuma M."/>
        </authorList>
    </citation>
    <scope>NUCLEOTIDE SEQUENCE</scope>
    <source>
        <strain evidence="2">JCM 4834</strain>
    </source>
</reference>
<accession>A0A918VCU9</accession>
<proteinExistence type="predicted"/>
<dbReference type="Gene3D" id="3.40.630.30">
    <property type="match status" value="1"/>
</dbReference>
<name>A0A918VCU9_9ACTN</name>
<dbReference type="PROSITE" id="PS51186">
    <property type="entry name" value="GNAT"/>
    <property type="match status" value="1"/>
</dbReference>
<dbReference type="InterPro" id="IPR000182">
    <property type="entry name" value="GNAT_dom"/>
</dbReference>
<dbReference type="SUPFAM" id="SSF55729">
    <property type="entry name" value="Acyl-CoA N-acyltransferases (Nat)"/>
    <property type="match status" value="1"/>
</dbReference>
<feature type="domain" description="N-acetyltransferase" evidence="1">
    <location>
        <begin position="1"/>
        <end position="167"/>
    </location>
</feature>
<dbReference type="AlphaFoldDB" id="A0A918VCU9"/>
<comment type="caution">
    <text evidence="2">The sequence shown here is derived from an EMBL/GenBank/DDBJ whole genome shotgun (WGS) entry which is preliminary data.</text>
</comment>
<dbReference type="InterPro" id="IPR016181">
    <property type="entry name" value="Acyl_CoA_acyltransferase"/>
</dbReference>